<comment type="caution">
    <text evidence="1">The sequence shown here is derived from an EMBL/GenBank/DDBJ whole genome shotgun (WGS) entry which is preliminary data.</text>
</comment>
<gene>
    <name evidence="1" type="ORF">GCM10011320_31370</name>
</gene>
<protein>
    <submittedName>
        <fullName evidence="1">Uncharacterized protein</fullName>
    </submittedName>
</protein>
<evidence type="ECO:0000313" key="2">
    <source>
        <dbReference type="Proteomes" id="UP000661507"/>
    </source>
</evidence>
<evidence type="ECO:0000313" key="1">
    <source>
        <dbReference type="EMBL" id="GGJ21869.1"/>
    </source>
</evidence>
<organism evidence="1 2">
    <name type="scientific">Neoroseomonas lacus</name>
    <dbReference type="NCBI Taxonomy" id="287609"/>
    <lineage>
        <taxon>Bacteria</taxon>
        <taxon>Pseudomonadati</taxon>
        <taxon>Pseudomonadota</taxon>
        <taxon>Alphaproteobacteria</taxon>
        <taxon>Acetobacterales</taxon>
        <taxon>Acetobacteraceae</taxon>
        <taxon>Neoroseomonas</taxon>
    </lineage>
</organism>
<dbReference type="RefSeq" id="WP_188968184.1">
    <property type="nucleotide sequence ID" value="NZ_BMKW01000007.1"/>
</dbReference>
<reference evidence="1" key="2">
    <citation type="submission" date="2020-09" db="EMBL/GenBank/DDBJ databases">
        <authorList>
            <person name="Sun Q."/>
            <person name="Zhou Y."/>
        </authorList>
    </citation>
    <scope>NUCLEOTIDE SEQUENCE</scope>
    <source>
        <strain evidence="1">CGMCC 1.3617</strain>
    </source>
</reference>
<keyword evidence="2" id="KW-1185">Reference proteome</keyword>
<reference evidence="1" key="1">
    <citation type="journal article" date="2014" name="Int. J. Syst. Evol. Microbiol.">
        <title>Complete genome sequence of Corynebacterium casei LMG S-19264T (=DSM 44701T), isolated from a smear-ripened cheese.</title>
        <authorList>
            <consortium name="US DOE Joint Genome Institute (JGI-PGF)"/>
            <person name="Walter F."/>
            <person name="Albersmeier A."/>
            <person name="Kalinowski J."/>
            <person name="Ruckert C."/>
        </authorList>
    </citation>
    <scope>NUCLEOTIDE SEQUENCE</scope>
    <source>
        <strain evidence="1">CGMCC 1.3617</strain>
    </source>
</reference>
<accession>A0A917KPI2</accession>
<proteinExistence type="predicted"/>
<name>A0A917KPI2_9PROT</name>
<dbReference type="Proteomes" id="UP000661507">
    <property type="component" value="Unassembled WGS sequence"/>
</dbReference>
<dbReference type="EMBL" id="BMKW01000007">
    <property type="protein sequence ID" value="GGJ21869.1"/>
    <property type="molecule type" value="Genomic_DNA"/>
</dbReference>
<dbReference type="AlphaFoldDB" id="A0A917KPI2"/>
<sequence>MRCAEYAVPHCGVESDAILDGVDAVQVAVRMQVDLHDDDGTSALSRWFQHIAQTHGPRAVQSHKFVSQIQTVF</sequence>